<evidence type="ECO:0000313" key="1">
    <source>
        <dbReference type="EMBL" id="PLM91875.1"/>
    </source>
</evidence>
<accession>A0A2N4YVQ7</accession>
<proteinExistence type="predicted"/>
<dbReference type="EMBL" id="PIDP01001113">
    <property type="protein sequence ID" value="PLM91875.1"/>
    <property type="molecule type" value="Genomic_DNA"/>
</dbReference>
<dbReference type="Proteomes" id="UP000234412">
    <property type="component" value="Unassembled WGS sequence"/>
</dbReference>
<sequence>MVSGTKKQQEDKKLILNGTPYRIRTCDLRLRRAKILDFFRLPSISLNFISLFIKEFIVLNDFIQSLIISPQLDP</sequence>
<organism evidence="1 2">
    <name type="scientific">Klebsiella variicola</name>
    <dbReference type="NCBI Taxonomy" id="244366"/>
    <lineage>
        <taxon>Bacteria</taxon>
        <taxon>Pseudomonadati</taxon>
        <taxon>Pseudomonadota</taxon>
        <taxon>Gammaproteobacteria</taxon>
        <taxon>Enterobacterales</taxon>
        <taxon>Enterobacteriaceae</taxon>
        <taxon>Klebsiella/Raoultella group</taxon>
        <taxon>Klebsiella</taxon>
        <taxon>Klebsiella pneumoniae complex</taxon>
    </lineage>
</organism>
<reference evidence="1 2" key="1">
    <citation type="submission" date="2017-11" db="EMBL/GenBank/DDBJ databases">
        <authorList>
            <person name="Han C.G."/>
        </authorList>
    </citation>
    <scope>NUCLEOTIDE SEQUENCE [LARGE SCALE GENOMIC DNA]</scope>
    <source>
        <strain evidence="1 2">A8</strain>
    </source>
</reference>
<protein>
    <submittedName>
        <fullName evidence="1">Uncharacterized protein</fullName>
    </submittedName>
</protein>
<reference evidence="1 2" key="2">
    <citation type="submission" date="2018-01" db="EMBL/GenBank/DDBJ databases">
        <title>Genomic study of Klebsiella pneumoniae.</title>
        <authorList>
            <person name="Yang Y."/>
            <person name="Bicalho R."/>
        </authorList>
    </citation>
    <scope>NUCLEOTIDE SEQUENCE [LARGE SCALE GENOMIC DNA]</scope>
    <source>
        <strain evidence="1 2">A8</strain>
    </source>
</reference>
<comment type="caution">
    <text evidence="1">The sequence shown here is derived from an EMBL/GenBank/DDBJ whole genome shotgun (WGS) entry which is preliminary data.</text>
</comment>
<name>A0A2N4YVQ7_KLEVA</name>
<gene>
    <name evidence="1" type="ORF">CWN47_24550</name>
</gene>
<dbReference type="AlphaFoldDB" id="A0A2N4YVQ7"/>
<evidence type="ECO:0000313" key="2">
    <source>
        <dbReference type="Proteomes" id="UP000234412"/>
    </source>
</evidence>